<dbReference type="InterPro" id="IPR045851">
    <property type="entry name" value="AMP-bd_C_sf"/>
</dbReference>
<evidence type="ECO:0000313" key="10">
    <source>
        <dbReference type="Proteomes" id="UP001499967"/>
    </source>
</evidence>
<evidence type="ECO:0000313" key="9">
    <source>
        <dbReference type="EMBL" id="GAA0942347.1"/>
    </source>
</evidence>
<gene>
    <name evidence="9" type="ORF">GCM10009559_38400</name>
</gene>
<protein>
    <recommendedName>
        <fullName evidence="5">Long-chain-fatty-acid--CoA ligase</fullName>
        <ecNumber evidence="4">6.2.1.3</ecNumber>
    </recommendedName>
    <alternativeName>
        <fullName evidence="6">Long-chain acyl-CoA synthetase</fullName>
    </alternativeName>
</protein>
<evidence type="ECO:0000256" key="2">
    <source>
        <dbReference type="ARBA" id="ARBA00005005"/>
    </source>
</evidence>
<dbReference type="Pfam" id="PF13193">
    <property type="entry name" value="AMP-binding_C"/>
    <property type="match status" value="1"/>
</dbReference>
<accession>A0ABP4AZX6</accession>
<evidence type="ECO:0000256" key="4">
    <source>
        <dbReference type="ARBA" id="ARBA00026121"/>
    </source>
</evidence>
<evidence type="ECO:0000256" key="5">
    <source>
        <dbReference type="ARBA" id="ARBA00039545"/>
    </source>
</evidence>
<dbReference type="EC" id="6.2.1.3" evidence="4"/>
<dbReference type="PANTHER" id="PTHR43767">
    <property type="entry name" value="LONG-CHAIN-FATTY-ACID--COA LIGASE"/>
    <property type="match status" value="1"/>
</dbReference>
<sequence>MTLADLLADVVATRPDAVLVIDGEDDVRVTRGEFLARTVALRDALRERGIGHGDCVGVMLPNWSDALVWQFAAAALGAHVIGINTRYGVGDVAHVLERARPTVVAVADDFLGIDLSGRLRDALPEAGAPAPQVAVVAGPGRPPVTADAAARHDVGAGTWVPPEAAGPLPDADALRGGPDALAVAFTTSGSTGRPKLAAHLSSGVATHARNVAAAGGWDEDSVSLVVLPLSGVFGYVPALAAIAAGGAALLEPRFDPARTLRDMARHGVTHLACADDISGRLMEAWHAQPVDLPAWRRLLIADFYGSSGAVAAWAEDETGTPTCGVYGSSELFALMSFWQPALPRPERWRGGGELVSDAIEVRAVDLFTGEPITGDEPGELQFRGYHVVDGYLGDHDGAIRAAAFTDDGWFRSGDLGTARPDGSFVYLNRIGDALRLKGFLVDPAEIENRLAAHPDVGRTKVVGITAAGETRAIAFVEPTEGATPDPAALREWCAATLARFKVPDTVHVIPEMPTTVGTNGSKIRAAALRELAEQLAGSNPG</sequence>
<dbReference type="PANTHER" id="PTHR43767:SF8">
    <property type="entry name" value="LONG-CHAIN-FATTY-ACID--COA LIGASE"/>
    <property type="match status" value="1"/>
</dbReference>
<evidence type="ECO:0000256" key="6">
    <source>
        <dbReference type="ARBA" id="ARBA00042773"/>
    </source>
</evidence>
<dbReference type="InterPro" id="IPR025110">
    <property type="entry name" value="AMP-bd_C"/>
</dbReference>
<feature type="domain" description="AMP-dependent synthetase/ligase" evidence="7">
    <location>
        <begin position="9"/>
        <end position="392"/>
    </location>
</feature>
<comment type="subcellular location">
    <subcellularLocation>
        <location evidence="1">Membrane</location>
        <topology evidence="1">Peripheral membrane protein</topology>
    </subcellularLocation>
</comment>
<feature type="domain" description="AMP-binding enzyme C-terminal" evidence="8">
    <location>
        <begin position="445"/>
        <end position="515"/>
    </location>
</feature>
<evidence type="ECO:0000256" key="3">
    <source>
        <dbReference type="ARBA" id="ARBA00022598"/>
    </source>
</evidence>
<evidence type="ECO:0000259" key="8">
    <source>
        <dbReference type="Pfam" id="PF13193"/>
    </source>
</evidence>
<proteinExistence type="predicted"/>
<name>A0ABP4AZX6_9PSEU</name>
<reference evidence="10" key="1">
    <citation type="journal article" date="2019" name="Int. J. Syst. Evol. Microbiol.">
        <title>The Global Catalogue of Microorganisms (GCM) 10K type strain sequencing project: providing services to taxonomists for standard genome sequencing and annotation.</title>
        <authorList>
            <consortium name="The Broad Institute Genomics Platform"/>
            <consortium name="The Broad Institute Genome Sequencing Center for Infectious Disease"/>
            <person name="Wu L."/>
            <person name="Ma J."/>
        </authorList>
    </citation>
    <scope>NUCLEOTIDE SEQUENCE [LARGE SCALE GENOMIC DNA]</scope>
    <source>
        <strain evidence="10">JCM 11117</strain>
    </source>
</reference>
<dbReference type="RefSeq" id="WP_343942838.1">
    <property type="nucleotide sequence ID" value="NZ_BAAAHP010000108.1"/>
</dbReference>
<keyword evidence="10" id="KW-1185">Reference proteome</keyword>
<evidence type="ECO:0000259" key="7">
    <source>
        <dbReference type="Pfam" id="PF00501"/>
    </source>
</evidence>
<dbReference type="CDD" id="cd04433">
    <property type="entry name" value="AFD_class_I"/>
    <property type="match status" value="1"/>
</dbReference>
<evidence type="ECO:0000256" key="1">
    <source>
        <dbReference type="ARBA" id="ARBA00004170"/>
    </source>
</evidence>
<keyword evidence="3" id="KW-0436">Ligase</keyword>
<dbReference type="Proteomes" id="UP001499967">
    <property type="component" value="Unassembled WGS sequence"/>
</dbReference>
<comment type="caution">
    <text evidence="9">The sequence shown here is derived from an EMBL/GenBank/DDBJ whole genome shotgun (WGS) entry which is preliminary data.</text>
</comment>
<dbReference type="EMBL" id="BAAAHP010000108">
    <property type="protein sequence ID" value="GAA0942347.1"/>
    <property type="molecule type" value="Genomic_DNA"/>
</dbReference>
<dbReference type="Gene3D" id="3.40.50.12780">
    <property type="entry name" value="N-terminal domain of ligase-like"/>
    <property type="match status" value="1"/>
</dbReference>
<organism evidence="9 10">
    <name type="scientific">Pseudonocardia zijingensis</name>
    <dbReference type="NCBI Taxonomy" id="153376"/>
    <lineage>
        <taxon>Bacteria</taxon>
        <taxon>Bacillati</taxon>
        <taxon>Actinomycetota</taxon>
        <taxon>Actinomycetes</taxon>
        <taxon>Pseudonocardiales</taxon>
        <taxon>Pseudonocardiaceae</taxon>
        <taxon>Pseudonocardia</taxon>
    </lineage>
</organism>
<comment type="pathway">
    <text evidence="2">Lipid metabolism; fatty acid beta-oxidation.</text>
</comment>
<dbReference type="Pfam" id="PF00501">
    <property type="entry name" value="AMP-binding"/>
    <property type="match status" value="1"/>
</dbReference>
<dbReference type="InterPro" id="IPR042099">
    <property type="entry name" value="ANL_N_sf"/>
</dbReference>
<dbReference type="SUPFAM" id="SSF56801">
    <property type="entry name" value="Acetyl-CoA synthetase-like"/>
    <property type="match status" value="1"/>
</dbReference>
<dbReference type="InterPro" id="IPR000873">
    <property type="entry name" value="AMP-dep_synth/lig_dom"/>
</dbReference>
<dbReference type="Gene3D" id="3.30.300.30">
    <property type="match status" value="1"/>
</dbReference>
<dbReference type="InterPro" id="IPR050237">
    <property type="entry name" value="ATP-dep_AMP-bd_enzyme"/>
</dbReference>